<organism evidence="1 2">
    <name type="scientific">Corynebacterium choanae</name>
    <dbReference type="NCBI Taxonomy" id="1862358"/>
    <lineage>
        <taxon>Bacteria</taxon>
        <taxon>Bacillati</taxon>
        <taxon>Actinomycetota</taxon>
        <taxon>Actinomycetes</taxon>
        <taxon>Mycobacteriales</taxon>
        <taxon>Corynebacteriaceae</taxon>
        <taxon>Corynebacterium</taxon>
    </lineage>
</organism>
<evidence type="ECO:0000313" key="1">
    <source>
        <dbReference type="EMBL" id="AZA13354.1"/>
    </source>
</evidence>
<dbReference type="KEGG" id="ccho:CCHOA_04730"/>
<gene>
    <name evidence="1" type="ORF">CCHOA_04730</name>
</gene>
<dbReference type="Proteomes" id="UP000269019">
    <property type="component" value="Chromosome"/>
</dbReference>
<accession>A0A3G6JB94</accession>
<evidence type="ECO:0000313" key="2">
    <source>
        <dbReference type="Proteomes" id="UP000269019"/>
    </source>
</evidence>
<reference evidence="1 2" key="1">
    <citation type="submission" date="2018-11" db="EMBL/GenBank/DDBJ databases">
        <authorList>
            <person name="Kleinhagauer T."/>
            <person name="Glaeser S.P."/>
            <person name="Spergser J."/>
            <person name="Ruckert C."/>
            <person name="Kaempfer P."/>
            <person name="Busse H.-J."/>
        </authorList>
    </citation>
    <scope>NUCLEOTIDE SEQUENCE [LARGE SCALE GENOMIC DNA]</scope>
    <source>
        <strain evidence="1 2">200CH</strain>
    </source>
</reference>
<proteinExistence type="predicted"/>
<keyword evidence="2" id="KW-1185">Reference proteome</keyword>
<name>A0A3G6JB94_9CORY</name>
<dbReference type="EMBL" id="CP033896">
    <property type="protein sequence ID" value="AZA13354.1"/>
    <property type="molecule type" value="Genomic_DNA"/>
</dbReference>
<dbReference type="AlphaFoldDB" id="A0A3G6JB94"/>
<sequence length="40" mass="4131">MLPAAPAADAAIVKGSVVQRQLTRCNGEIGAKICFAAQFL</sequence>
<protein>
    <submittedName>
        <fullName evidence="1">Uncharacterized protein</fullName>
    </submittedName>
</protein>